<dbReference type="InterPro" id="IPR001680">
    <property type="entry name" value="WD40_rpt"/>
</dbReference>
<sequence>MGTSPDPLFVLRGSDGPINTLQFCSGSSTEPFILSGCGNGLVQLWNLQTRRLQSTVEVHDGNGILWANMIDNGKFISQGRDCRIKCWDLSKGHCDVISTFSYDAAGFCQCTFSKKANMLAVPGKEPSVVDIYKFETAEKISSLVPIEGARALGMVMRMKFVSSSEDRPCLLAGYEDGSIALWDISMVKILNRVKVHNESVMGLDYSISQRRGVSGSADDKLSSWFVNEAMEIKCETKLTLTNAGISDVNIRDDDRILATAGWDSRIRIFSFKKLKPLAVLCYHRDTVHCLAFSTLQGYPGLLAAGSKDKHISFWSIYNDL</sequence>
<proteinExistence type="predicted"/>
<dbReference type="SMART" id="SM00320">
    <property type="entry name" value="WD40"/>
    <property type="match status" value="6"/>
</dbReference>
<evidence type="ECO:0000256" key="3">
    <source>
        <dbReference type="PROSITE-ProRule" id="PRU00221"/>
    </source>
</evidence>
<evidence type="ECO:0000256" key="2">
    <source>
        <dbReference type="ARBA" id="ARBA00022737"/>
    </source>
</evidence>
<feature type="repeat" description="WD" evidence="3">
    <location>
        <begin position="280"/>
        <end position="320"/>
    </location>
</feature>
<gene>
    <name evidence="5" type="primary">LOC100377395</name>
</gene>
<dbReference type="InterPro" id="IPR036322">
    <property type="entry name" value="WD40_repeat_dom_sf"/>
</dbReference>
<dbReference type="GeneID" id="100377395"/>
<keyword evidence="1 3" id="KW-0853">WD repeat</keyword>
<evidence type="ECO:0000313" key="5">
    <source>
        <dbReference type="RefSeq" id="XP_002739759.1"/>
    </source>
</evidence>
<dbReference type="RefSeq" id="XP_002739759.1">
    <property type="nucleotide sequence ID" value="XM_002739713.1"/>
</dbReference>
<accession>A0ABM0GXV0</accession>
<keyword evidence="4" id="KW-1185">Reference proteome</keyword>
<dbReference type="Gene3D" id="2.130.10.10">
    <property type="entry name" value="YVTN repeat-like/Quinoprotein amine dehydrogenase"/>
    <property type="match status" value="2"/>
</dbReference>
<dbReference type="PROSITE" id="PS50294">
    <property type="entry name" value="WD_REPEATS_REGION"/>
    <property type="match status" value="1"/>
</dbReference>
<organism evidence="4 5">
    <name type="scientific">Saccoglossus kowalevskii</name>
    <name type="common">Acorn worm</name>
    <dbReference type="NCBI Taxonomy" id="10224"/>
    <lineage>
        <taxon>Eukaryota</taxon>
        <taxon>Metazoa</taxon>
        <taxon>Hemichordata</taxon>
        <taxon>Enteropneusta</taxon>
        <taxon>Harrimaniidae</taxon>
        <taxon>Saccoglossus</taxon>
    </lineage>
</organism>
<keyword evidence="2" id="KW-0677">Repeat</keyword>
<dbReference type="Proteomes" id="UP000694865">
    <property type="component" value="Unplaced"/>
</dbReference>
<dbReference type="SUPFAM" id="SSF50978">
    <property type="entry name" value="WD40 repeat-like"/>
    <property type="match status" value="1"/>
</dbReference>
<evidence type="ECO:0000313" key="4">
    <source>
        <dbReference type="Proteomes" id="UP000694865"/>
    </source>
</evidence>
<protein>
    <submittedName>
        <fullName evidence="5">Guanine nucleotide-binding protein subunit beta-like protein 1-like</fullName>
    </submittedName>
</protein>
<dbReference type="PANTHER" id="PTHR19854">
    <property type="entry name" value="TRANSDUCIN BETA-LIKE 3"/>
    <property type="match status" value="1"/>
</dbReference>
<reference evidence="5" key="1">
    <citation type="submission" date="2025-08" db="UniProtKB">
        <authorList>
            <consortium name="RefSeq"/>
        </authorList>
    </citation>
    <scope>IDENTIFICATION</scope>
    <source>
        <tissue evidence="5">Testes</tissue>
    </source>
</reference>
<dbReference type="PROSITE" id="PS50082">
    <property type="entry name" value="WD_REPEATS_2"/>
    <property type="match status" value="1"/>
</dbReference>
<dbReference type="Pfam" id="PF00400">
    <property type="entry name" value="WD40"/>
    <property type="match status" value="3"/>
</dbReference>
<dbReference type="PANTHER" id="PTHR19854:SF1">
    <property type="entry name" value="GUANINE NUCLEOTIDE-BINDING PROTEIN SUBUNIT BETA-LIKE PROTEIN 1"/>
    <property type="match status" value="1"/>
</dbReference>
<evidence type="ECO:0000256" key="1">
    <source>
        <dbReference type="ARBA" id="ARBA00022574"/>
    </source>
</evidence>
<dbReference type="InterPro" id="IPR015943">
    <property type="entry name" value="WD40/YVTN_repeat-like_dom_sf"/>
</dbReference>
<name>A0ABM0GXV0_SACKO</name>